<comment type="caution">
    <text evidence="1">The sequence shown here is derived from an EMBL/GenBank/DDBJ whole genome shotgun (WGS) entry which is preliminary data.</text>
</comment>
<evidence type="ECO:0000313" key="2">
    <source>
        <dbReference type="Proteomes" id="UP001249959"/>
    </source>
</evidence>
<dbReference type="PANTHER" id="PTHR35866:SF1">
    <property type="entry name" value="YKGJ FAMILY CYSTEINE CLUSTER PROTEIN"/>
    <property type="match status" value="1"/>
</dbReference>
<accession>A0ABU3TUT0</accession>
<dbReference type="InterPro" id="IPR005358">
    <property type="entry name" value="Puta_zinc/iron-chelating_dom"/>
</dbReference>
<organism evidence="1 2">
    <name type="scientific">Aquirufa regiilacus</name>
    <dbReference type="NCBI Taxonomy" id="3024868"/>
    <lineage>
        <taxon>Bacteria</taxon>
        <taxon>Pseudomonadati</taxon>
        <taxon>Bacteroidota</taxon>
        <taxon>Cytophagia</taxon>
        <taxon>Cytophagales</taxon>
        <taxon>Flectobacillaceae</taxon>
        <taxon>Aquirufa</taxon>
    </lineage>
</organism>
<reference evidence="1 2" key="1">
    <citation type="submission" date="2023-09" db="EMBL/GenBank/DDBJ databases">
        <title>Aquirufa genomes.</title>
        <authorList>
            <person name="Pitt A."/>
        </authorList>
    </citation>
    <scope>NUCLEOTIDE SEQUENCE [LARGE SCALE GENOMIC DNA]</scope>
    <source>
        <strain evidence="1 2">LEOWEIH-7C</strain>
    </source>
</reference>
<keyword evidence="2" id="KW-1185">Reference proteome</keyword>
<evidence type="ECO:0000313" key="1">
    <source>
        <dbReference type="EMBL" id="MDU0809616.1"/>
    </source>
</evidence>
<dbReference type="RefSeq" id="WP_316070878.1">
    <property type="nucleotide sequence ID" value="NZ_JAVNWW010000007.1"/>
</dbReference>
<sequence length="152" mass="17808">MPKDPHFKKVFQRIKAKKPRDLDMQFEKAHEQVFENLDCLTCGNCCKTTSPMWNETDIQRVAHLLKMKVAQFLDQYLIQDSDGDWVYPAAPCPFLTLEDNTCQIYEHRPKACREYPHTDRKNMLGIMNLTQKNAVICPGVAQIMEKLERIYN</sequence>
<dbReference type="EMBL" id="JAVNWW010000007">
    <property type="protein sequence ID" value="MDU0809616.1"/>
    <property type="molecule type" value="Genomic_DNA"/>
</dbReference>
<dbReference type="Pfam" id="PF03692">
    <property type="entry name" value="CxxCxxCC"/>
    <property type="match status" value="1"/>
</dbReference>
<proteinExistence type="predicted"/>
<gene>
    <name evidence="1" type="ORF">PQG45_11305</name>
</gene>
<name>A0ABU3TUT0_9BACT</name>
<dbReference type="PANTHER" id="PTHR35866">
    <property type="entry name" value="PUTATIVE-RELATED"/>
    <property type="match status" value="1"/>
</dbReference>
<protein>
    <submittedName>
        <fullName evidence="1">YkgJ family cysteine cluster protein</fullName>
    </submittedName>
</protein>
<dbReference type="Proteomes" id="UP001249959">
    <property type="component" value="Unassembled WGS sequence"/>
</dbReference>